<feature type="non-terminal residue" evidence="2">
    <location>
        <position position="591"/>
    </location>
</feature>
<feature type="region of interest" description="Disordered" evidence="1">
    <location>
        <begin position="1"/>
        <end position="21"/>
    </location>
</feature>
<feature type="non-terminal residue" evidence="2">
    <location>
        <position position="1"/>
    </location>
</feature>
<dbReference type="PANTHER" id="PTHR37535:SF3">
    <property type="entry name" value="FLUG DOMAIN-CONTAINING PROTEIN"/>
    <property type="match status" value="1"/>
</dbReference>
<sequence>RSDPAQIADRAKSRGWVSGAHTESDKRSHRFHYDKKALYKQDTVLHKYVVWCWENGKRRDDFEVCEARVLGVGAPVPPVHELKDFWRFYCQQARGMLSKGKDPTILTLLSQAKAFKAGLARRTEGIIGDEDTTEINNFIKWDLPKEEGRSIRNIKRPKHNFQKAELDRLLKSLWKRKDLGFINERSRIQFHLQLIWFAAAGARSGGILKEGIPYKLDQRTLKGNKDPENIKHGVILKEHRLVRYNTVLLILSLALADGALSREDLKKMIENGGEGEVEWNETARNIPVCRKIDQGQVHPTEPMSEDLFRVIFKQLLLKEGYLYSSSSLHAIRRELGKQLDVRYSEVQRCQHISHADRTVFGRSYVANVSSCDGLAAYLGEQPDHTVVEYFQGIGRFREPGLPTRLPGALKEQLLQAPEIVEHDKKIAHATDDHAKNQAKKERQNGIKRLEKATFEAYREQRLKELRRNRLLNGSRQTSDEDPDPLNELIPEKRLIAERMTSDSSATDGDKPDIIRDLVSILTTSWDVLYFPEDLPPDIRMQSWDRDADAIRHMEENHNWPWYCRQCDFMCPSEESGYHHLYDNHGYRVPKA</sequence>
<dbReference type="EMBL" id="JAGPYM010000024">
    <property type="protein sequence ID" value="KAH6881110.1"/>
    <property type="molecule type" value="Genomic_DNA"/>
</dbReference>
<name>A0A9P9AI14_9HYPO</name>
<evidence type="ECO:0000313" key="2">
    <source>
        <dbReference type="EMBL" id="KAH6881110.1"/>
    </source>
</evidence>
<gene>
    <name evidence="2" type="ORF">B0T10DRAFT_580959</name>
</gene>
<comment type="caution">
    <text evidence="2">The sequence shown here is derived from an EMBL/GenBank/DDBJ whole genome shotgun (WGS) entry which is preliminary data.</text>
</comment>
<protein>
    <submittedName>
        <fullName evidence="2">Uncharacterized protein</fullName>
    </submittedName>
</protein>
<evidence type="ECO:0000256" key="1">
    <source>
        <dbReference type="SAM" id="MobiDB-lite"/>
    </source>
</evidence>
<dbReference type="OrthoDB" id="5135310at2759"/>
<dbReference type="Pfam" id="PF11917">
    <property type="entry name" value="DUF3435"/>
    <property type="match status" value="1"/>
</dbReference>
<organism evidence="2 3">
    <name type="scientific">Thelonectria olida</name>
    <dbReference type="NCBI Taxonomy" id="1576542"/>
    <lineage>
        <taxon>Eukaryota</taxon>
        <taxon>Fungi</taxon>
        <taxon>Dikarya</taxon>
        <taxon>Ascomycota</taxon>
        <taxon>Pezizomycotina</taxon>
        <taxon>Sordariomycetes</taxon>
        <taxon>Hypocreomycetidae</taxon>
        <taxon>Hypocreales</taxon>
        <taxon>Nectriaceae</taxon>
        <taxon>Thelonectria</taxon>
    </lineage>
</organism>
<accession>A0A9P9AI14</accession>
<dbReference type="PANTHER" id="PTHR37535">
    <property type="entry name" value="FLUG DOMAIN PROTEIN"/>
    <property type="match status" value="1"/>
</dbReference>
<dbReference type="InterPro" id="IPR021842">
    <property type="entry name" value="DUF3435"/>
</dbReference>
<feature type="region of interest" description="Disordered" evidence="1">
    <location>
        <begin position="468"/>
        <end position="487"/>
    </location>
</feature>
<evidence type="ECO:0000313" key="3">
    <source>
        <dbReference type="Proteomes" id="UP000777438"/>
    </source>
</evidence>
<proteinExistence type="predicted"/>
<dbReference type="Proteomes" id="UP000777438">
    <property type="component" value="Unassembled WGS sequence"/>
</dbReference>
<keyword evidence="3" id="KW-1185">Reference proteome</keyword>
<dbReference type="AlphaFoldDB" id="A0A9P9AI14"/>
<reference evidence="2 3" key="1">
    <citation type="journal article" date="2021" name="Nat. Commun.">
        <title>Genetic determinants of endophytism in the Arabidopsis root mycobiome.</title>
        <authorList>
            <person name="Mesny F."/>
            <person name="Miyauchi S."/>
            <person name="Thiergart T."/>
            <person name="Pickel B."/>
            <person name="Atanasova L."/>
            <person name="Karlsson M."/>
            <person name="Huettel B."/>
            <person name="Barry K.W."/>
            <person name="Haridas S."/>
            <person name="Chen C."/>
            <person name="Bauer D."/>
            <person name="Andreopoulos W."/>
            <person name="Pangilinan J."/>
            <person name="LaButti K."/>
            <person name="Riley R."/>
            <person name="Lipzen A."/>
            <person name="Clum A."/>
            <person name="Drula E."/>
            <person name="Henrissat B."/>
            <person name="Kohler A."/>
            <person name="Grigoriev I.V."/>
            <person name="Martin F.M."/>
            <person name="Hacquard S."/>
        </authorList>
    </citation>
    <scope>NUCLEOTIDE SEQUENCE [LARGE SCALE GENOMIC DNA]</scope>
    <source>
        <strain evidence="2 3">MPI-CAGE-CH-0241</strain>
    </source>
</reference>